<keyword evidence="7" id="KW-1185">Reference proteome</keyword>
<dbReference type="Pfam" id="PF16177">
    <property type="entry name" value="ACAS_N"/>
    <property type="match status" value="1"/>
</dbReference>
<protein>
    <submittedName>
        <fullName evidence="6">AMP-binding protein</fullName>
    </submittedName>
</protein>
<evidence type="ECO:0000259" key="4">
    <source>
        <dbReference type="Pfam" id="PF13193"/>
    </source>
</evidence>
<evidence type="ECO:0000313" key="7">
    <source>
        <dbReference type="Proteomes" id="UP001211005"/>
    </source>
</evidence>
<evidence type="ECO:0000259" key="3">
    <source>
        <dbReference type="Pfam" id="PF00501"/>
    </source>
</evidence>
<evidence type="ECO:0000313" key="6">
    <source>
        <dbReference type="EMBL" id="WBA42808.1"/>
    </source>
</evidence>
<dbReference type="EMBL" id="CP114767">
    <property type="protein sequence ID" value="WBA42808.1"/>
    <property type="molecule type" value="Genomic_DNA"/>
</dbReference>
<feature type="compositionally biased region" description="Polar residues" evidence="2">
    <location>
        <begin position="225"/>
        <end position="294"/>
    </location>
</feature>
<dbReference type="PANTHER" id="PTHR43347">
    <property type="entry name" value="ACYL-COA SYNTHETASE"/>
    <property type="match status" value="1"/>
</dbReference>
<dbReference type="Gene3D" id="3.30.300.30">
    <property type="match status" value="1"/>
</dbReference>
<sequence length="753" mass="82177">MNSASHSYLAEHAASLLDSEALWAAQASQLHWFQEPPRPVLSQAPDTGFYRWFRGGQLNTSWLCLDYHVENGRADQLALIYDSPVTGTVRRYTYRELLDLTSRFAGGLRQLGVQRGDRVIIYMPNMPEAVVAMLACARLGAVHSVVFGGFAPHELAVRIDDAQPRVIVCASAGMEVTTPIPYKSLVDAAISKATHKPAHVVVLQRDFCIAEMNVSTSKDNRRSSEYNQTSSEDQLSASEDNQTSSEDQLSASEDNQTSSEDQLSASEDNQTSSEDQLSASEDNQTSSEDQLSASEDNRRSSEDNSTSSEDNRTSSEDQPSASEDDGPLPRDVDYQVLLQAAPVAAVPLDATDPLYILYTSGTTGKPKGVVRDNGGHAVALKYSMSAIYGVEPGETFWAASDLGWAVGHSYIVYGPLLHGCTTVLFEGKPVRTPDAGTFWRLIQDYQVRVLFTAPTAIRAIKKEDPTGQLARQYDLSSLRHLFVAGERCDPATYDWAGATLGVPVVDHWWQTESGWPMLATLVGLPDMPAPRAGSAGHPVPGYDVQILDEAGLPVPRGTTGLVAVRLPLPPGCLPTLWHDDARFQRSYLDTFPGYYLSGDGGYRDEQGYLYIMGRVDDVMNVAGHRLSTGEMEELLAAHPAVAECAVLGIACELRGQVPVGLVVLKDGHSLPETQLEQELVRLIREQIGAVACFRHAAVVARLPKTRSGKILRKTLRQLADGDDCPIPSTIDDPAILDKIREVLRRRQIGQAFA</sequence>
<evidence type="ECO:0000256" key="1">
    <source>
        <dbReference type="ARBA" id="ARBA00006432"/>
    </source>
</evidence>
<dbReference type="InterPro" id="IPR025110">
    <property type="entry name" value="AMP-bd_C"/>
</dbReference>
<comment type="similarity">
    <text evidence="1">Belongs to the ATP-dependent AMP-binding enzyme family.</text>
</comment>
<dbReference type="Pfam" id="PF13193">
    <property type="entry name" value="AMP-binding_C"/>
    <property type="match status" value="1"/>
</dbReference>
<dbReference type="PROSITE" id="PS00455">
    <property type="entry name" value="AMP_BINDING"/>
    <property type="match status" value="1"/>
</dbReference>
<reference evidence="6 7" key="1">
    <citation type="submission" date="2022-12" db="EMBL/GenBank/DDBJ databases">
        <title>Hymenobacter canadensis sp. nov. isolated from lake water of the Cambridge Bay, Canada.</title>
        <authorList>
            <person name="Kim W.H."/>
            <person name="Lee Y.M."/>
        </authorList>
    </citation>
    <scope>NUCLEOTIDE SEQUENCE [LARGE SCALE GENOMIC DNA]</scope>
    <source>
        <strain evidence="6 7">PAMC 29467</strain>
    </source>
</reference>
<dbReference type="InterPro" id="IPR020845">
    <property type="entry name" value="AMP-binding_CS"/>
</dbReference>
<feature type="domain" description="Acetyl-coenzyme A synthetase N-terminal" evidence="5">
    <location>
        <begin position="8"/>
        <end position="64"/>
    </location>
</feature>
<dbReference type="Proteomes" id="UP001211005">
    <property type="component" value="Chromosome"/>
</dbReference>
<dbReference type="InterPro" id="IPR032387">
    <property type="entry name" value="ACAS_N"/>
</dbReference>
<name>A0ABY7LQW4_9BACT</name>
<dbReference type="InterPro" id="IPR045851">
    <property type="entry name" value="AMP-bd_C_sf"/>
</dbReference>
<feature type="region of interest" description="Disordered" evidence="2">
    <location>
        <begin position="216"/>
        <end position="330"/>
    </location>
</feature>
<feature type="domain" description="AMP-dependent synthetase/ligase" evidence="3">
    <location>
        <begin position="72"/>
        <end position="565"/>
    </location>
</feature>
<dbReference type="PANTHER" id="PTHR43347:SF3">
    <property type="entry name" value="ACYL-COA SYNTHETASE SHORT-CHAIN FAMILY MEMBER 3, MITOCHONDRIAL"/>
    <property type="match status" value="1"/>
</dbReference>
<dbReference type="Pfam" id="PF00501">
    <property type="entry name" value="AMP-binding"/>
    <property type="match status" value="1"/>
</dbReference>
<accession>A0ABY7LQW4</accession>
<dbReference type="InterPro" id="IPR000873">
    <property type="entry name" value="AMP-dep_synth/lig_dom"/>
</dbReference>
<dbReference type="Gene3D" id="3.40.50.12780">
    <property type="entry name" value="N-terminal domain of ligase-like"/>
    <property type="match status" value="2"/>
</dbReference>
<evidence type="ECO:0000256" key="2">
    <source>
        <dbReference type="SAM" id="MobiDB-lite"/>
    </source>
</evidence>
<proteinExistence type="inferred from homology"/>
<dbReference type="RefSeq" id="WP_269560857.1">
    <property type="nucleotide sequence ID" value="NZ_CP114767.1"/>
</dbReference>
<organism evidence="6 7">
    <name type="scientific">Hymenobacter canadensis</name>
    <dbReference type="NCBI Taxonomy" id="2999067"/>
    <lineage>
        <taxon>Bacteria</taxon>
        <taxon>Pseudomonadati</taxon>
        <taxon>Bacteroidota</taxon>
        <taxon>Cytophagia</taxon>
        <taxon>Cytophagales</taxon>
        <taxon>Hymenobacteraceae</taxon>
        <taxon>Hymenobacter</taxon>
    </lineage>
</organism>
<dbReference type="InterPro" id="IPR042099">
    <property type="entry name" value="ANL_N_sf"/>
</dbReference>
<feature type="domain" description="AMP-binding enzyme C-terminal" evidence="4">
    <location>
        <begin position="630"/>
        <end position="709"/>
    </location>
</feature>
<gene>
    <name evidence="6" type="ORF">O3303_04420</name>
</gene>
<dbReference type="SUPFAM" id="SSF56801">
    <property type="entry name" value="Acetyl-CoA synthetase-like"/>
    <property type="match status" value="1"/>
</dbReference>
<evidence type="ECO:0000259" key="5">
    <source>
        <dbReference type="Pfam" id="PF16177"/>
    </source>
</evidence>